<dbReference type="AlphaFoldDB" id="A0A4R1RCZ5"/>
<organism evidence="2 3">
    <name type="scientific">Hydrogenispora ethanolica</name>
    <dbReference type="NCBI Taxonomy" id="1082276"/>
    <lineage>
        <taxon>Bacteria</taxon>
        <taxon>Bacillati</taxon>
        <taxon>Bacillota</taxon>
        <taxon>Hydrogenispora</taxon>
    </lineage>
</organism>
<feature type="region of interest" description="Disordered" evidence="1">
    <location>
        <begin position="108"/>
        <end position="128"/>
    </location>
</feature>
<name>A0A4R1RCZ5_HYDET</name>
<evidence type="ECO:0000256" key="1">
    <source>
        <dbReference type="SAM" id="MobiDB-lite"/>
    </source>
</evidence>
<proteinExistence type="predicted"/>
<evidence type="ECO:0000313" key="2">
    <source>
        <dbReference type="EMBL" id="TCL63724.1"/>
    </source>
</evidence>
<sequence>MIGIEQYRKIQEYKALGLAQTKTAKALGITYSSVSKYWNMSKEDYVREAEKERYHMDNYRQYILEHLKICPQMRDTNIYLKLVEAFPDLQVKRATFYRYMKALREQHGYPHASKRKTSPREISPPGYEAQADFGQYKLKDMYGRIV</sequence>
<reference evidence="2 3" key="1">
    <citation type="submission" date="2019-03" db="EMBL/GenBank/DDBJ databases">
        <title>Genomic Encyclopedia of Type Strains, Phase IV (KMG-IV): sequencing the most valuable type-strain genomes for metagenomic binning, comparative biology and taxonomic classification.</title>
        <authorList>
            <person name="Goeker M."/>
        </authorList>
    </citation>
    <scope>NUCLEOTIDE SEQUENCE [LARGE SCALE GENOMIC DNA]</scope>
    <source>
        <strain evidence="2 3">LX-B</strain>
    </source>
</reference>
<evidence type="ECO:0000313" key="3">
    <source>
        <dbReference type="Proteomes" id="UP000295008"/>
    </source>
</evidence>
<protein>
    <submittedName>
        <fullName evidence="2">Uncharacterized protein</fullName>
    </submittedName>
</protein>
<dbReference type="EMBL" id="SLUN01000020">
    <property type="protein sequence ID" value="TCL63724.1"/>
    <property type="molecule type" value="Genomic_DNA"/>
</dbReference>
<keyword evidence="3" id="KW-1185">Reference proteome</keyword>
<gene>
    <name evidence="2" type="ORF">EDC14_10208</name>
</gene>
<dbReference type="Proteomes" id="UP000295008">
    <property type="component" value="Unassembled WGS sequence"/>
</dbReference>
<dbReference type="RefSeq" id="WP_243662949.1">
    <property type="nucleotide sequence ID" value="NZ_SLUN01000020.1"/>
</dbReference>
<comment type="caution">
    <text evidence="2">The sequence shown here is derived from an EMBL/GenBank/DDBJ whole genome shotgun (WGS) entry which is preliminary data.</text>
</comment>
<accession>A0A4R1RCZ5</accession>